<dbReference type="Proteomes" id="UP000531216">
    <property type="component" value="Unassembled WGS sequence"/>
</dbReference>
<proteinExistence type="predicted"/>
<dbReference type="OrthoDB" id="7908461at2"/>
<comment type="caution">
    <text evidence="1">The sequence shown here is derived from an EMBL/GenBank/DDBJ whole genome shotgun (WGS) entry which is preliminary data.</text>
</comment>
<protein>
    <submittedName>
        <fullName evidence="1">Uncharacterized protein</fullName>
    </submittedName>
</protein>
<dbReference type="RefSeq" id="WP_090964574.1">
    <property type="nucleotide sequence ID" value="NZ_FOOA01000013.1"/>
</dbReference>
<keyword evidence="2" id="KW-1185">Reference proteome</keyword>
<evidence type="ECO:0000313" key="2">
    <source>
        <dbReference type="Proteomes" id="UP000531216"/>
    </source>
</evidence>
<accession>A0A7W6BUF9</accession>
<dbReference type="AlphaFoldDB" id="A0A7W6BUF9"/>
<gene>
    <name evidence="1" type="ORF">GGR05_000996</name>
</gene>
<evidence type="ECO:0000313" key="1">
    <source>
        <dbReference type="EMBL" id="MBB3934885.1"/>
    </source>
</evidence>
<dbReference type="EMBL" id="JACIDO010000001">
    <property type="protein sequence ID" value="MBB3934885.1"/>
    <property type="molecule type" value="Genomic_DNA"/>
</dbReference>
<organism evidence="1 2">
    <name type="scientific">Aureimonas phyllosphaerae</name>
    <dbReference type="NCBI Taxonomy" id="1166078"/>
    <lineage>
        <taxon>Bacteria</taxon>
        <taxon>Pseudomonadati</taxon>
        <taxon>Pseudomonadota</taxon>
        <taxon>Alphaproteobacteria</taxon>
        <taxon>Hyphomicrobiales</taxon>
        <taxon>Aurantimonadaceae</taxon>
        <taxon>Aureimonas</taxon>
    </lineage>
</organism>
<sequence>MSPRTLKLVLSVVLLVAVAVYAYRWFTLDSAADLARTDRCEEYRQADQRLEAGLESEIAADPAEIAMVLDECERQGH</sequence>
<name>A0A7W6BUF9_9HYPH</name>
<reference evidence="1 2" key="1">
    <citation type="submission" date="2020-08" db="EMBL/GenBank/DDBJ databases">
        <title>Genomic Encyclopedia of Type Strains, Phase IV (KMG-IV): sequencing the most valuable type-strain genomes for metagenomic binning, comparative biology and taxonomic classification.</title>
        <authorList>
            <person name="Goeker M."/>
        </authorList>
    </citation>
    <scope>NUCLEOTIDE SEQUENCE [LARGE SCALE GENOMIC DNA]</scope>
    <source>
        <strain evidence="1 2">DSM 25024</strain>
    </source>
</reference>